<feature type="repeat" description="TPR" evidence="1">
    <location>
        <begin position="55"/>
        <end position="88"/>
    </location>
</feature>
<dbReference type="Gene3D" id="1.25.40.10">
    <property type="entry name" value="Tetratricopeptide repeat domain"/>
    <property type="match status" value="1"/>
</dbReference>
<dbReference type="PROSITE" id="PS50005">
    <property type="entry name" value="TPR"/>
    <property type="match status" value="1"/>
</dbReference>
<sequence>MLYFFLFLILAASAGIFFLVFRKRLFGDRHFRFKLFTNIGERYWIKRIKRSPKDPVLYKKLASWYLRNKKIDDAVQALQYVIELNPEDKEAKNKLEKIQDRPA</sequence>
<comment type="caution">
    <text evidence="2">The sequence shown here is derived from an EMBL/GenBank/DDBJ whole genome shotgun (WGS) entry which is preliminary data.</text>
</comment>
<organism evidence="2 3">
    <name type="scientific">Candidatus Spechtbacteria bacterium RIFCSPLOWO2_01_FULL_43_12</name>
    <dbReference type="NCBI Taxonomy" id="1802162"/>
    <lineage>
        <taxon>Bacteria</taxon>
        <taxon>Candidatus Spechtiibacteriota</taxon>
    </lineage>
</organism>
<evidence type="ECO:0000256" key="1">
    <source>
        <dbReference type="PROSITE-ProRule" id="PRU00339"/>
    </source>
</evidence>
<proteinExistence type="predicted"/>
<dbReference type="InterPro" id="IPR011990">
    <property type="entry name" value="TPR-like_helical_dom_sf"/>
</dbReference>
<dbReference type="Proteomes" id="UP000178835">
    <property type="component" value="Unassembled WGS sequence"/>
</dbReference>
<evidence type="ECO:0000313" key="3">
    <source>
        <dbReference type="Proteomes" id="UP000178835"/>
    </source>
</evidence>
<dbReference type="AlphaFoldDB" id="A0A1G2HEW8"/>
<dbReference type="InterPro" id="IPR019734">
    <property type="entry name" value="TPR_rpt"/>
</dbReference>
<dbReference type="SUPFAM" id="SSF48452">
    <property type="entry name" value="TPR-like"/>
    <property type="match status" value="1"/>
</dbReference>
<name>A0A1G2HEW8_9BACT</name>
<accession>A0A1G2HEW8</accession>
<keyword evidence="1" id="KW-0802">TPR repeat</keyword>
<evidence type="ECO:0000313" key="2">
    <source>
        <dbReference type="EMBL" id="OGZ60801.1"/>
    </source>
</evidence>
<protein>
    <submittedName>
        <fullName evidence="2">Uncharacterized protein</fullName>
    </submittedName>
</protein>
<gene>
    <name evidence="2" type="ORF">A2919_01290</name>
</gene>
<dbReference type="EMBL" id="MHOH01000012">
    <property type="protein sequence ID" value="OGZ60801.1"/>
    <property type="molecule type" value="Genomic_DNA"/>
</dbReference>
<reference evidence="2 3" key="1">
    <citation type="journal article" date="2016" name="Nat. Commun.">
        <title>Thousands of microbial genomes shed light on interconnected biogeochemical processes in an aquifer system.</title>
        <authorList>
            <person name="Anantharaman K."/>
            <person name="Brown C.T."/>
            <person name="Hug L.A."/>
            <person name="Sharon I."/>
            <person name="Castelle C.J."/>
            <person name="Probst A.J."/>
            <person name="Thomas B.C."/>
            <person name="Singh A."/>
            <person name="Wilkins M.J."/>
            <person name="Karaoz U."/>
            <person name="Brodie E.L."/>
            <person name="Williams K.H."/>
            <person name="Hubbard S.S."/>
            <person name="Banfield J.F."/>
        </authorList>
    </citation>
    <scope>NUCLEOTIDE SEQUENCE [LARGE SCALE GENOMIC DNA]</scope>
</reference>